<protein>
    <submittedName>
        <fullName evidence="1">Putative methyltransferase (TIGR04325 family)</fullName>
    </submittedName>
</protein>
<comment type="caution">
    <text evidence="1">The sequence shown here is derived from an EMBL/GenBank/DDBJ whole genome shotgun (WGS) entry which is preliminary data.</text>
</comment>
<dbReference type="GO" id="GO:0032259">
    <property type="term" value="P:methylation"/>
    <property type="evidence" value="ECO:0007669"/>
    <property type="project" value="UniProtKB-KW"/>
</dbReference>
<dbReference type="GO" id="GO:0008168">
    <property type="term" value="F:methyltransferase activity"/>
    <property type="evidence" value="ECO:0007669"/>
    <property type="project" value="UniProtKB-KW"/>
</dbReference>
<organism evidence="1 2">
    <name type="scientific">Sphingobacterium detergens</name>
    <dbReference type="NCBI Taxonomy" id="1145106"/>
    <lineage>
        <taxon>Bacteria</taxon>
        <taxon>Pseudomonadati</taxon>
        <taxon>Bacteroidota</taxon>
        <taxon>Sphingobacteriia</taxon>
        <taxon>Sphingobacteriales</taxon>
        <taxon>Sphingobacteriaceae</taxon>
        <taxon>Sphingobacterium</taxon>
    </lineage>
</organism>
<dbReference type="EMBL" id="RAPY01000003">
    <property type="protein sequence ID" value="RKE49219.1"/>
    <property type="molecule type" value="Genomic_DNA"/>
</dbReference>
<dbReference type="AlphaFoldDB" id="A0A420AXE6"/>
<gene>
    <name evidence="1" type="ORF">DFQ12_3330</name>
</gene>
<dbReference type="NCBIfam" id="TIGR04325">
    <property type="entry name" value="MTase_LIC12133"/>
    <property type="match status" value="1"/>
</dbReference>
<evidence type="ECO:0000313" key="2">
    <source>
        <dbReference type="Proteomes" id="UP000286246"/>
    </source>
</evidence>
<dbReference type="OrthoDB" id="118271at2"/>
<dbReference type="Proteomes" id="UP000286246">
    <property type="component" value="Unassembled WGS sequence"/>
</dbReference>
<keyword evidence="1" id="KW-0808">Transferase</keyword>
<keyword evidence="1" id="KW-0489">Methyltransferase</keyword>
<dbReference type="InterPro" id="IPR027612">
    <property type="entry name" value="Put_MTase_LIC12133"/>
</dbReference>
<dbReference type="RefSeq" id="WP_120260097.1">
    <property type="nucleotide sequence ID" value="NZ_RAPY01000003.1"/>
</dbReference>
<evidence type="ECO:0000313" key="1">
    <source>
        <dbReference type="EMBL" id="RKE49219.1"/>
    </source>
</evidence>
<name>A0A420AXE6_SPHD1</name>
<sequence>MIKKLFLKNKKKREKSVPEYGWFGSYIGWDEVKRLTDGYDKNLILDKTRQSMLAIRDGRAVYERDSVLFEKKEYPFAIISSLLYIALKNDMKLKVVDFGGSLGTTYYQVREFLTPLRSLEWHIVEQESYVVIGKEEFENDQLKFYKTIESSLEDGVAHVVLLSSVVQYLEKPHEFLSYLTGLSVEYILFDRTAFVVEGPDRLTLQRVPPFIYDASYPAWFFNETNFLSHFEDYEIQTEFTSYVIGEQDMLIDGKVEGYDKGFFLKKIIR</sequence>
<reference evidence="1 2" key="1">
    <citation type="submission" date="2018-09" db="EMBL/GenBank/DDBJ databases">
        <title>Genomic Encyclopedia of Type Strains, Phase III (KMG-III): the genomes of soil and plant-associated and newly described type strains.</title>
        <authorList>
            <person name="Whitman W."/>
        </authorList>
    </citation>
    <scope>NUCLEOTIDE SEQUENCE [LARGE SCALE GENOMIC DNA]</scope>
    <source>
        <strain evidence="1 2">CECT 7938</strain>
    </source>
</reference>
<keyword evidence="2" id="KW-1185">Reference proteome</keyword>
<accession>A0A420AXE6</accession>
<proteinExistence type="predicted"/>